<feature type="region of interest" description="Disordered" evidence="1">
    <location>
        <begin position="293"/>
        <end position="312"/>
    </location>
</feature>
<feature type="compositionally biased region" description="Low complexity" evidence="1">
    <location>
        <begin position="1996"/>
        <end position="2091"/>
    </location>
</feature>
<feature type="compositionally biased region" description="Basic and acidic residues" evidence="1">
    <location>
        <begin position="1932"/>
        <end position="1954"/>
    </location>
</feature>
<name>A0A8S1BIQ1_ARCPL</name>
<feature type="compositionally biased region" description="Polar residues" evidence="1">
    <location>
        <begin position="817"/>
        <end position="827"/>
    </location>
</feature>
<accession>A0A8S1BIQ1</accession>
<keyword evidence="2" id="KW-0732">Signal</keyword>
<comment type="caution">
    <text evidence="3">The sequence shown here is derived from an EMBL/GenBank/DDBJ whole genome shotgun (WGS) entry which is preliminary data.</text>
</comment>
<dbReference type="Proteomes" id="UP000494256">
    <property type="component" value="Unassembled WGS sequence"/>
</dbReference>
<feature type="compositionally biased region" description="Basic and acidic residues" evidence="1">
    <location>
        <begin position="389"/>
        <end position="403"/>
    </location>
</feature>
<gene>
    <name evidence="3" type="ORF">APLA_LOCUS16157</name>
</gene>
<feature type="signal peptide" evidence="2">
    <location>
        <begin position="1"/>
        <end position="21"/>
    </location>
</feature>
<feature type="compositionally biased region" description="Basic and acidic residues" evidence="1">
    <location>
        <begin position="297"/>
        <end position="309"/>
    </location>
</feature>
<feature type="compositionally biased region" description="Basic and acidic residues" evidence="1">
    <location>
        <begin position="78"/>
        <end position="93"/>
    </location>
</feature>
<feature type="region of interest" description="Disordered" evidence="1">
    <location>
        <begin position="379"/>
        <end position="405"/>
    </location>
</feature>
<feature type="region of interest" description="Disordered" evidence="1">
    <location>
        <begin position="733"/>
        <end position="757"/>
    </location>
</feature>
<feature type="region of interest" description="Disordered" evidence="1">
    <location>
        <begin position="839"/>
        <end position="870"/>
    </location>
</feature>
<feature type="chain" id="PRO_5035831707" evidence="2">
    <location>
        <begin position="22"/>
        <end position="2181"/>
    </location>
</feature>
<feature type="compositionally biased region" description="Polar residues" evidence="1">
    <location>
        <begin position="108"/>
        <end position="120"/>
    </location>
</feature>
<protein>
    <submittedName>
        <fullName evidence="3">Uncharacterized protein</fullName>
    </submittedName>
</protein>
<feature type="compositionally biased region" description="Polar residues" evidence="1">
    <location>
        <begin position="1918"/>
        <end position="1928"/>
    </location>
</feature>
<feature type="compositionally biased region" description="Basic and acidic residues" evidence="1">
    <location>
        <begin position="46"/>
        <end position="60"/>
    </location>
</feature>
<feature type="compositionally biased region" description="Basic and acidic residues" evidence="1">
    <location>
        <begin position="143"/>
        <end position="199"/>
    </location>
</feature>
<evidence type="ECO:0000313" key="3">
    <source>
        <dbReference type="EMBL" id="CAB3258210.1"/>
    </source>
</evidence>
<dbReference type="EMBL" id="CADEBD010000620">
    <property type="protein sequence ID" value="CAB3258210.1"/>
    <property type="molecule type" value="Genomic_DNA"/>
</dbReference>
<feature type="compositionally biased region" description="Basic and acidic residues" evidence="1">
    <location>
        <begin position="208"/>
        <end position="225"/>
    </location>
</feature>
<evidence type="ECO:0000256" key="2">
    <source>
        <dbReference type="SAM" id="SignalP"/>
    </source>
</evidence>
<evidence type="ECO:0000256" key="1">
    <source>
        <dbReference type="SAM" id="MobiDB-lite"/>
    </source>
</evidence>
<feature type="compositionally biased region" description="Basic and acidic residues" evidence="1">
    <location>
        <begin position="2108"/>
        <end position="2117"/>
    </location>
</feature>
<dbReference type="OrthoDB" id="10261433at2759"/>
<feature type="compositionally biased region" description="Polar residues" evidence="1">
    <location>
        <begin position="785"/>
        <end position="804"/>
    </location>
</feature>
<feature type="compositionally biased region" description="Basic and acidic residues" evidence="1">
    <location>
        <begin position="124"/>
        <end position="134"/>
    </location>
</feature>
<feature type="region of interest" description="Disordered" evidence="1">
    <location>
        <begin position="780"/>
        <end position="827"/>
    </location>
</feature>
<feature type="compositionally biased region" description="Polar residues" evidence="1">
    <location>
        <begin position="839"/>
        <end position="861"/>
    </location>
</feature>
<organism evidence="3 4">
    <name type="scientific">Arctia plantaginis</name>
    <name type="common">Wood tiger moth</name>
    <name type="synonym">Phalaena plantaginis</name>
    <dbReference type="NCBI Taxonomy" id="874455"/>
    <lineage>
        <taxon>Eukaryota</taxon>
        <taxon>Metazoa</taxon>
        <taxon>Ecdysozoa</taxon>
        <taxon>Arthropoda</taxon>
        <taxon>Hexapoda</taxon>
        <taxon>Insecta</taxon>
        <taxon>Pterygota</taxon>
        <taxon>Neoptera</taxon>
        <taxon>Endopterygota</taxon>
        <taxon>Lepidoptera</taxon>
        <taxon>Glossata</taxon>
        <taxon>Ditrysia</taxon>
        <taxon>Noctuoidea</taxon>
        <taxon>Erebidae</taxon>
        <taxon>Arctiinae</taxon>
        <taxon>Arctia</taxon>
    </lineage>
</organism>
<feature type="compositionally biased region" description="Polar residues" evidence="1">
    <location>
        <begin position="65"/>
        <end position="77"/>
    </location>
</feature>
<feature type="compositionally biased region" description="Basic and acidic residues" evidence="1">
    <location>
        <begin position="735"/>
        <end position="752"/>
    </location>
</feature>
<proteinExistence type="predicted"/>
<evidence type="ECO:0000313" key="4">
    <source>
        <dbReference type="Proteomes" id="UP000494256"/>
    </source>
</evidence>
<feature type="region of interest" description="Disordered" evidence="1">
    <location>
        <begin position="44"/>
        <end position="284"/>
    </location>
</feature>
<sequence>MKIAGGLTVILLLGALEPLQALSTPLGKVDGGVGVAYNKKKGLQLEQKDNKATESHKRSEVGGNSHATGSDGSVTDSEFNKSHQEDKKDETKNTRKLSIGGEDGGLNYAQTKETSGTSQQTDEETSRIRQKQEESGNGYNYNRESENEDKNKQVKEESYEKKESSGFRLGKDGFQKGKTESSEKLKTSETNERSSSNRELEEESIQNGDKRIYKKRSSDAKDEVKNSSSSETSRKFSSDGGVKNADSAKAGEDNLSGSNVYDPSKLRRKRNTIYTSRNGNYEHKQEDHLSNYNSEQGHLKHNNEQHKSSTNENYGAQKNINREHGNEKSAHHTNYGFEKSHLTHDNENHGSTNENYGAQENNINRENHEFLGLQHGNENAAHHTNNGFEKSHLTHDNENHRSTNENYGAQENINTENHHFLGLQHGNEKAAHYTNNGVEKSHLTHDNENHRSTNENYGAQENIIRENHQFLGLQHGNENAAHYTNNGVEKSHLTHDNKNHRSTNENYGAQENINRENHQFLGLQHGNENAAHYTNYGFDKSHLTHDNENHRSTNENYGAKENIKRENHQFLGLQHGNEKAAHHTNYGFEKRHQTNDNENHRSTNENYGAQENINREKNQFLGLQHGNENAAHHTNNGFEKSHLIHDEENINKENQQYLGLKHGNDNSEFKNIHRTDKVNHFSGNEHYDFNHGRYGFKEGHQYSPSVYNREHESNNGNYNLNRRNSNHYTVNSGSEKIRHENHRSESAFHYSEKPSVNLRNTENANEYYGYRNYGSINDNYKESNLHSGNANQQSDSLRNGNSNDNYEHRNGKVYLTNPGTEYYRSNNGESKNLYATYVGSESNRSNRQGQTLKHYSSSENGNLGYRGRSYRLGNKNYGSVPLRNDNSRIINNARNYLYGRRNYGNRQYRFGNGFNGNNANTGISHLGRLESGDQQVKTVRYRSGVKHEDVRRFLSNNGQRISNEYQRFNTGNHIRHYEPYYTGYRPASNGYLRKYGAYNNQVVKHGAIDLHHLVDDTHYSTGNGRYVLKHGKNGNNYRYYDTLTGLHFDIRKIRLHGGKNVIVPGNSANHPPNNGQPGVEHDNSGQGLDLGFGIFYIGGRNYRHQDQIIPASKIEVYLKTLGISGISLTSDGLPLGLSGGHFPLNLGSGLTYQGDGTYKYQDFIIAHDKIIEFCKSKHINKVSFTKDGFPEDLFNGSLDSIFKTHLKLPIDLGNGLEFIGNGHYKWKDQIIPTTKIVQVIKEHNLDIEITKEGLPLTLFNGALAINFGSTVDGNVDSKEDDLLNPHGIFPYDVGSNIYYDGKGNYIYKNITIPRSNIIEFCKSHDLTKVSFTDDGFPSSLFNEIEHGDIGHTWKYPIYLGDDLYYIDNGHYKYKNQIILASDIGEFIKTNKINVHITKQGLPLGVYFGSSDNVFSPDEKDDVGHESEPINHHEGYPLHLGSKLFYLGNGSYIYDSNEIIDSKDIIEFCKSHSITDIIFTNDGFPSDVFKNIKDGGSEPHRKFPINLGDDLLYYECGQYRHKNKTIPVGGIVEYIKENELNVSVTDYGLPLQFVAENFDSGIALYDNEISGVHKKGLLDIYGDFPYDLGSNIYYLGNGSYRCHNEIIDSSDILNYCKSHQINEIVFTEDGFPASLFHYTVPDKRSDRKFPIDLGKGLRFLGHGHYDYENKIYPCSNIIDIVKSLNLNISLTDDGIPVELIDENELSSFDNTAIDLGEGLFYDHGKYTYKKETIPADKIVEFSKSLNLHISFTEDGYPQLHNDKQTVLSHENEKRECPKGPIDLGEEIVYIGDCHYMYQDHVIPAKYILGLLDILHIHDIQLPVGPDDNFTSEGDSYDTDSKDDHILDLGFEVFSLRNGTYKYKNRYIPRECYAEFLKILGLKIQSGDSEKLVEDNQKSDRSEEDILALIDELLKNIKTTEAQSTSTNDDNTSEETKNNDDSSNEEQLRDLQKTSNDDDNGSSSLTDSGYSTSSSTINSQLSTSDSYKSESSSDDSSDSSSASEDNSYTSTYSSDRSTQSNNTSSVTSSDSTSEDTSLSTNSSDSSYSSDKSTVTSDTSSDYSSENSSIRRSVESSATNSSSASYSSNDATTNYERKTTDTSSGDLSSIESKEFSEKSSADSSSYDNSTFSSDSSTINSSHTNDSSSSNDSDATSDSSSNESYNTENNDSSEISSDDSNNNSS</sequence>
<reference evidence="3 4" key="1">
    <citation type="submission" date="2020-04" db="EMBL/GenBank/DDBJ databases">
        <authorList>
            <person name="Wallbank WR R."/>
            <person name="Pardo Diaz C."/>
            <person name="Kozak K."/>
            <person name="Martin S."/>
            <person name="Jiggins C."/>
            <person name="Moest M."/>
            <person name="Warren A I."/>
            <person name="Byers J.R.P. K."/>
            <person name="Montejo-Kovacevich G."/>
            <person name="Yen C E."/>
        </authorList>
    </citation>
    <scope>NUCLEOTIDE SEQUENCE [LARGE SCALE GENOMIC DNA]</scope>
</reference>
<feature type="compositionally biased region" description="Low complexity" evidence="1">
    <location>
        <begin position="1959"/>
        <end position="1988"/>
    </location>
</feature>
<feature type="compositionally biased region" description="Low complexity" evidence="1">
    <location>
        <begin position="2118"/>
        <end position="2181"/>
    </location>
</feature>
<feature type="region of interest" description="Disordered" evidence="1">
    <location>
        <begin position="1918"/>
        <end position="2181"/>
    </location>
</feature>